<dbReference type="OrthoDB" id="7058206at2"/>
<organism evidence="1 2">
    <name type="scientific">Inhella inkyongensis</name>
    <dbReference type="NCBI Taxonomy" id="392593"/>
    <lineage>
        <taxon>Bacteria</taxon>
        <taxon>Pseudomonadati</taxon>
        <taxon>Pseudomonadota</taxon>
        <taxon>Betaproteobacteria</taxon>
        <taxon>Burkholderiales</taxon>
        <taxon>Sphaerotilaceae</taxon>
        <taxon>Inhella</taxon>
    </lineage>
</organism>
<gene>
    <name evidence="1" type="ORF">HNQ51_001711</name>
</gene>
<reference evidence="1 2" key="1">
    <citation type="submission" date="2020-08" db="EMBL/GenBank/DDBJ databases">
        <title>Genomic Encyclopedia of Type Strains, Phase IV (KMG-IV): sequencing the most valuable type-strain genomes for metagenomic binning, comparative biology and taxonomic classification.</title>
        <authorList>
            <person name="Goeker M."/>
        </authorList>
    </citation>
    <scope>NUCLEOTIDE SEQUENCE [LARGE SCALE GENOMIC DNA]</scope>
    <source>
        <strain evidence="1 2">DSM 23958</strain>
    </source>
</reference>
<keyword evidence="2" id="KW-1185">Reference proteome</keyword>
<evidence type="ECO:0000313" key="2">
    <source>
        <dbReference type="Proteomes" id="UP000554837"/>
    </source>
</evidence>
<sequence>MALIFSESFETGIPGGFATTLTDYGTLTASYDGAAKAALLTKDGYNAVWRLNTAPVAATVRVLLDVEHVSADNAGSSSSGFGPAFKFVGRTAWSMAGVSAEGGYLHFGSGSDGSPVGFATNDAGTVYYEGQGARHVYEFLLTAASGATIPTRWLRVKRGGAVQATVALPTYPRTALESLGIFMRDSTQKIHSIEVYDDADGFVNPDLGLLPSGEILRIFEASPPPVSYLAGPMGANVLKPGGTGRVIGTVKAHGSPDQPLARRVRLFRDIDGLLVGETWSDATTGAYVFTELDRTQRYSAVSYDHEGHYRAVIADNLMPEPMP</sequence>
<accession>A0A840S018</accession>
<dbReference type="Proteomes" id="UP000554837">
    <property type="component" value="Unassembled WGS sequence"/>
</dbReference>
<dbReference type="RefSeq" id="WP_138855919.1">
    <property type="nucleotide sequence ID" value="NZ_CP040709.1"/>
</dbReference>
<comment type="caution">
    <text evidence="1">The sequence shown here is derived from an EMBL/GenBank/DDBJ whole genome shotgun (WGS) entry which is preliminary data.</text>
</comment>
<proteinExistence type="predicted"/>
<evidence type="ECO:0000313" key="1">
    <source>
        <dbReference type="EMBL" id="MBB5204397.1"/>
    </source>
</evidence>
<dbReference type="AlphaFoldDB" id="A0A840S018"/>
<dbReference type="EMBL" id="JACHHO010000002">
    <property type="protein sequence ID" value="MBB5204397.1"/>
    <property type="molecule type" value="Genomic_DNA"/>
</dbReference>
<protein>
    <submittedName>
        <fullName evidence="1">Uncharacterized protein</fullName>
    </submittedName>
</protein>
<name>A0A840S018_9BURK</name>